<dbReference type="Proteomes" id="UP000663860">
    <property type="component" value="Unassembled WGS sequence"/>
</dbReference>
<comment type="caution">
    <text evidence="1">The sequence shown here is derived from an EMBL/GenBank/DDBJ whole genome shotgun (WGS) entry which is preliminary data.</text>
</comment>
<protein>
    <submittedName>
        <fullName evidence="1">Uncharacterized protein</fullName>
    </submittedName>
</protein>
<evidence type="ECO:0000313" key="3">
    <source>
        <dbReference type="Proteomes" id="UP000663860"/>
    </source>
</evidence>
<dbReference type="Proteomes" id="UP000663868">
    <property type="component" value="Unassembled WGS sequence"/>
</dbReference>
<accession>A0A813M1B0</accession>
<gene>
    <name evidence="1" type="ORF">IZO911_LOCUS636</name>
    <name evidence="2" type="ORF">KXQ929_LOCUS15200</name>
</gene>
<organism evidence="1 3">
    <name type="scientific">Adineta steineri</name>
    <dbReference type="NCBI Taxonomy" id="433720"/>
    <lineage>
        <taxon>Eukaryota</taxon>
        <taxon>Metazoa</taxon>
        <taxon>Spiralia</taxon>
        <taxon>Gnathifera</taxon>
        <taxon>Rotifera</taxon>
        <taxon>Eurotatoria</taxon>
        <taxon>Bdelloidea</taxon>
        <taxon>Adinetida</taxon>
        <taxon>Adinetidae</taxon>
        <taxon>Adineta</taxon>
    </lineage>
</organism>
<reference evidence="1" key="1">
    <citation type="submission" date="2021-02" db="EMBL/GenBank/DDBJ databases">
        <authorList>
            <person name="Nowell W R."/>
        </authorList>
    </citation>
    <scope>NUCLEOTIDE SEQUENCE</scope>
</reference>
<evidence type="ECO:0000313" key="1">
    <source>
        <dbReference type="EMBL" id="CAF0714310.1"/>
    </source>
</evidence>
<evidence type="ECO:0000313" key="2">
    <source>
        <dbReference type="EMBL" id="CAF3768062.1"/>
    </source>
</evidence>
<sequence length="100" mass="11848">MCQLNLSLVHGASRYKNHQYPIQEQDDPLIPINEYFQQHHPINHQHKSSYKTDLLIDSNEIPTRDRTSISRVNWFKRDSRLPNPGNKRMLCFFHAVNCFG</sequence>
<dbReference type="AlphaFoldDB" id="A0A813M1B0"/>
<dbReference type="EMBL" id="CAJOBB010000870">
    <property type="protein sequence ID" value="CAF3768062.1"/>
    <property type="molecule type" value="Genomic_DNA"/>
</dbReference>
<dbReference type="EMBL" id="CAJNOE010000003">
    <property type="protein sequence ID" value="CAF0714310.1"/>
    <property type="molecule type" value="Genomic_DNA"/>
</dbReference>
<name>A0A813M1B0_9BILA</name>
<proteinExistence type="predicted"/>